<reference evidence="1" key="1">
    <citation type="journal article" date="2023" name="G3 (Bethesda)">
        <title>A reference genome for the long-term kleptoplast-retaining sea slug Elysia crispata morphotype clarki.</title>
        <authorList>
            <person name="Eastman K.E."/>
            <person name="Pendleton A.L."/>
            <person name="Shaikh M.A."/>
            <person name="Suttiyut T."/>
            <person name="Ogas R."/>
            <person name="Tomko P."/>
            <person name="Gavelis G."/>
            <person name="Widhalm J.R."/>
            <person name="Wisecaver J.H."/>
        </authorList>
    </citation>
    <scope>NUCLEOTIDE SEQUENCE</scope>
    <source>
        <strain evidence="1">ECLA1</strain>
    </source>
</reference>
<keyword evidence="2" id="KW-1185">Reference proteome</keyword>
<dbReference type="Proteomes" id="UP001283361">
    <property type="component" value="Unassembled WGS sequence"/>
</dbReference>
<evidence type="ECO:0000313" key="1">
    <source>
        <dbReference type="EMBL" id="KAK3786131.1"/>
    </source>
</evidence>
<proteinExistence type="predicted"/>
<protein>
    <submittedName>
        <fullName evidence="1">Uncharacterized protein</fullName>
    </submittedName>
</protein>
<dbReference type="AlphaFoldDB" id="A0AAE1AFI9"/>
<gene>
    <name evidence="1" type="ORF">RRG08_021464</name>
</gene>
<comment type="caution">
    <text evidence="1">The sequence shown here is derived from an EMBL/GenBank/DDBJ whole genome shotgun (WGS) entry which is preliminary data.</text>
</comment>
<dbReference type="EMBL" id="JAWDGP010002013">
    <property type="protein sequence ID" value="KAK3786131.1"/>
    <property type="molecule type" value="Genomic_DNA"/>
</dbReference>
<sequence length="81" mass="9774">MFRRLEESMICDTISEIYHADINIMFRRLEESMIPISEIYHAYINIMLWRLEESMIRDTNITDLLCWYHHHVPETGGINDS</sequence>
<organism evidence="1 2">
    <name type="scientific">Elysia crispata</name>
    <name type="common">lettuce slug</name>
    <dbReference type="NCBI Taxonomy" id="231223"/>
    <lineage>
        <taxon>Eukaryota</taxon>
        <taxon>Metazoa</taxon>
        <taxon>Spiralia</taxon>
        <taxon>Lophotrochozoa</taxon>
        <taxon>Mollusca</taxon>
        <taxon>Gastropoda</taxon>
        <taxon>Heterobranchia</taxon>
        <taxon>Euthyneura</taxon>
        <taxon>Panpulmonata</taxon>
        <taxon>Sacoglossa</taxon>
        <taxon>Placobranchoidea</taxon>
        <taxon>Plakobranchidae</taxon>
        <taxon>Elysia</taxon>
    </lineage>
</organism>
<evidence type="ECO:0000313" key="2">
    <source>
        <dbReference type="Proteomes" id="UP001283361"/>
    </source>
</evidence>
<accession>A0AAE1AFI9</accession>
<name>A0AAE1AFI9_9GAST</name>